<evidence type="ECO:0000313" key="2">
    <source>
        <dbReference type="EMBL" id="GAH99581.1"/>
    </source>
</evidence>
<accession>X1JY05</accession>
<dbReference type="EMBL" id="BARV01000534">
    <property type="protein sequence ID" value="GAH99581.1"/>
    <property type="molecule type" value="Genomic_DNA"/>
</dbReference>
<dbReference type="AlphaFoldDB" id="X1JY05"/>
<gene>
    <name evidence="2" type="ORF">S06H3_01955</name>
</gene>
<sequence>MGKFNIRPPDKLQPFLRTKKSRAAFTKRVADAVIEVGYPRLRWFKHDFGERSTKYAFHLEVIVDGGHLPDEQLDEVKRKLRRLIYPRWVIREWGDTLDIWYGYYQTPAQMYHALEYATHPTFTNIEWDVDLARELNGERYSGYRGNWKQPVKWQLSQNDGRLQSLVSLEQGKCPVCGEPIKWNKRRLPLVLVLAQDGSQITAGYYVLPPIRPPPAQRRQPPNLIELPDSDPRRQSNRVREEVEKAERRVNFYNSSERYRCYIATRSGLTAH</sequence>
<feature type="region of interest" description="Disordered" evidence="1">
    <location>
        <begin position="210"/>
        <end position="241"/>
    </location>
</feature>
<organism evidence="2">
    <name type="scientific">marine sediment metagenome</name>
    <dbReference type="NCBI Taxonomy" id="412755"/>
    <lineage>
        <taxon>unclassified sequences</taxon>
        <taxon>metagenomes</taxon>
        <taxon>ecological metagenomes</taxon>
    </lineage>
</organism>
<name>X1JY05_9ZZZZ</name>
<feature type="compositionally biased region" description="Basic and acidic residues" evidence="1">
    <location>
        <begin position="229"/>
        <end position="241"/>
    </location>
</feature>
<proteinExistence type="predicted"/>
<evidence type="ECO:0000256" key="1">
    <source>
        <dbReference type="SAM" id="MobiDB-lite"/>
    </source>
</evidence>
<protein>
    <submittedName>
        <fullName evidence="2">Uncharacterized protein</fullName>
    </submittedName>
</protein>
<reference evidence="2" key="1">
    <citation type="journal article" date="2014" name="Front. Microbiol.">
        <title>High frequency of phylogenetically diverse reductive dehalogenase-homologous genes in deep subseafloor sedimentary metagenomes.</title>
        <authorList>
            <person name="Kawai M."/>
            <person name="Futagami T."/>
            <person name="Toyoda A."/>
            <person name="Takaki Y."/>
            <person name="Nishi S."/>
            <person name="Hori S."/>
            <person name="Arai W."/>
            <person name="Tsubouchi T."/>
            <person name="Morono Y."/>
            <person name="Uchiyama I."/>
            <person name="Ito T."/>
            <person name="Fujiyama A."/>
            <person name="Inagaki F."/>
            <person name="Takami H."/>
        </authorList>
    </citation>
    <scope>NUCLEOTIDE SEQUENCE</scope>
    <source>
        <strain evidence="2">Expedition CK06-06</strain>
    </source>
</reference>
<comment type="caution">
    <text evidence="2">The sequence shown here is derived from an EMBL/GenBank/DDBJ whole genome shotgun (WGS) entry which is preliminary data.</text>
</comment>